<evidence type="ECO:0000313" key="3">
    <source>
        <dbReference type="Proteomes" id="UP001556367"/>
    </source>
</evidence>
<evidence type="ECO:0000256" key="1">
    <source>
        <dbReference type="SAM" id="Coils"/>
    </source>
</evidence>
<name>A0ABR3JX61_9AGAR</name>
<dbReference type="CDD" id="cd21037">
    <property type="entry name" value="MLKL_NTD"/>
    <property type="match status" value="1"/>
</dbReference>
<dbReference type="InterPro" id="IPR059179">
    <property type="entry name" value="MLKL-like_MCAfunc"/>
</dbReference>
<organism evidence="2 3">
    <name type="scientific">Hohenbuehelia grisea</name>
    <dbReference type="NCBI Taxonomy" id="104357"/>
    <lineage>
        <taxon>Eukaryota</taxon>
        <taxon>Fungi</taxon>
        <taxon>Dikarya</taxon>
        <taxon>Basidiomycota</taxon>
        <taxon>Agaricomycotina</taxon>
        <taxon>Agaricomycetes</taxon>
        <taxon>Agaricomycetidae</taxon>
        <taxon>Agaricales</taxon>
        <taxon>Pleurotineae</taxon>
        <taxon>Pleurotaceae</taxon>
        <taxon>Hohenbuehelia</taxon>
    </lineage>
</organism>
<feature type="coiled-coil region" evidence="1">
    <location>
        <begin position="42"/>
        <end position="84"/>
    </location>
</feature>
<proteinExistence type="predicted"/>
<keyword evidence="1" id="KW-0175">Coiled coil</keyword>
<accession>A0ABR3JX61</accession>
<sequence length="523" mass="59377">MDPLSVATSVLSLADVALKLRDSIRKVSDNSRKLKNLSEDILERLQELSEFYQARAQSLELSEASELKHAIVNLKTELVKMHERCRVSSGATRQSRRVALKEKAYSWWRRAEIEEDLLHMKEKIQSLHLRLISFSTLRTEHSNIILRHELRQKLDRIDQLYPDILASELLEESETSFAFDCDYVATSVELQFFEFQIWRIIDFYKNHRASPGSTLYGQKLSYELLILDELYLNSFKAFLSVISLCLKTLRERPELAYSGPAVKALNWMAAWIDAYTSPSLSRAFYDCALAVNDIIFSTYDKRHEPSPWLTFWPHQSDSGVETTNFTADFWRRYEDVHRKGYSSGFLTPWRMSQRLCDIAHALRLVSETDKALDTARDALALHRVVVSNPTTDTAGRPGGPSPTPDGLAFSLAVDEAYCLEELAQCLAAVGSLAEARAVGSEALTIYIDMDNFYASQLVRGNLACWNSIIRNPCSPVIRRTVHGIPFVHDITAVMRQNPLSSTYEAAKAASSTPSTIHLEPYYS</sequence>
<comment type="caution">
    <text evidence="2">The sequence shown here is derived from an EMBL/GenBank/DDBJ whole genome shotgun (WGS) entry which is preliminary data.</text>
</comment>
<gene>
    <name evidence="2" type="ORF">HGRIS_005538</name>
</gene>
<dbReference type="EMBL" id="JASNQZ010000001">
    <property type="protein sequence ID" value="KAL0960500.1"/>
    <property type="molecule type" value="Genomic_DNA"/>
</dbReference>
<evidence type="ECO:0000313" key="2">
    <source>
        <dbReference type="EMBL" id="KAL0960500.1"/>
    </source>
</evidence>
<evidence type="ECO:0008006" key="4">
    <source>
        <dbReference type="Google" id="ProtNLM"/>
    </source>
</evidence>
<protein>
    <recommendedName>
        <fullName evidence="4">Fungal N-terminal domain-containing protein</fullName>
    </recommendedName>
</protein>
<dbReference type="Proteomes" id="UP001556367">
    <property type="component" value="Unassembled WGS sequence"/>
</dbReference>
<keyword evidence="3" id="KW-1185">Reference proteome</keyword>
<reference evidence="3" key="1">
    <citation type="submission" date="2024-06" db="EMBL/GenBank/DDBJ databases">
        <title>Multi-omics analyses provide insights into the biosynthesis of the anticancer antibiotic pleurotin in Hohenbuehelia grisea.</title>
        <authorList>
            <person name="Weaver J.A."/>
            <person name="Alberti F."/>
        </authorList>
    </citation>
    <scope>NUCLEOTIDE SEQUENCE [LARGE SCALE GENOMIC DNA]</scope>
    <source>
        <strain evidence="3">T-177</strain>
    </source>
</reference>